<feature type="domain" description="ABC-2 type transporter transmembrane" evidence="7">
    <location>
        <begin position="73"/>
        <end position="213"/>
    </location>
</feature>
<evidence type="ECO:0000256" key="4">
    <source>
        <dbReference type="ARBA" id="ARBA00023136"/>
    </source>
</evidence>
<evidence type="ECO:0000313" key="8">
    <source>
        <dbReference type="EMBL" id="PZR05716.1"/>
    </source>
</evidence>
<protein>
    <recommendedName>
        <fullName evidence="7">ABC-2 type transporter transmembrane domain-containing protein</fullName>
    </recommendedName>
</protein>
<feature type="transmembrane region" description="Helical" evidence="6">
    <location>
        <begin position="597"/>
        <end position="619"/>
    </location>
</feature>
<dbReference type="NCBIfam" id="TIGR03062">
    <property type="entry name" value="pip_yhgE_Cterm"/>
    <property type="match status" value="1"/>
</dbReference>
<evidence type="ECO:0000256" key="6">
    <source>
        <dbReference type="SAM" id="Phobius"/>
    </source>
</evidence>
<dbReference type="NCBIfam" id="TIGR03057">
    <property type="entry name" value="xxxLxxG_by_4"/>
    <property type="match status" value="6"/>
</dbReference>
<comment type="subcellular location">
    <subcellularLocation>
        <location evidence="1">Membrane</location>
        <topology evidence="1">Multi-pass membrane protein</topology>
    </subcellularLocation>
</comment>
<dbReference type="GO" id="GO:0016020">
    <property type="term" value="C:membrane"/>
    <property type="evidence" value="ECO:0007669"/>
    <property type="project" value="UniProtKB-SubCell"/>
</dbReference>
<evidence type="ECO:0000256" key="5">
    <source>
        <dbReference type="SAM" id="MobiDB-lite"/>
    </source>
</evidence>
<dbReference type="EMBL" id="QFRA01000005">
    <property type="protein sequence ID" value="PZR05716.1"/>
    <property type="molecule type" value="Genomic_DNA"/>
</dbReference>
<dbReference type="Gene3D" id="1.10.287.950">
    <property type="entry name" value="Methyl-accepting chemotaxis protein"/>
    <property type="match status" value="1"/>
</dbReference>
<dbReference type="Gene3D" id="3.40.1710.10">
    <property type="entry name" value="abc type-2 transporter like domain"/>
    <property type="match status" value="1"/>
</dbReference>
<evidence type="ECO:0000256" key="1">
    <source>
        <dbReference type="ARBA" id="ARBA00004141"/>
    </source>
</evidence>
<dbReference type="GO" id="GO:0140359">
    <property type="term" value="F:ABC-type transporter activity"/>
    <property type="evidence" value="ECO:0007669"/>
    <property type="project" value="InterPro"/>
</dbReference>
<evidence type="ECO:0000256" key="2">
    <source>
        <dbReference type="ARBA" id="ARBA00022692"/>
    </source>
</evidence>
<keyword evidence="2 6" id="KW-0812">Transmembrane</keyword>
<sequence length="718" mass="75653">MLSPPRRPTMANNKPNPSKDAGSSPARPKRRGLTARGKGASAYRERIMPRMLIGRNSEIHRLRIFPVVLAILATIPLLVGAFFLWANQNPTENLSDMKVAVVNNDRPAEKDGQPVNVGPEIIQNVKANPTFDWQFPSEPEARKGLEDGKYFATVVIPQDFSSSVASIGTENPHQAVLNFDYNDANGKSASVLLKAAAERLHSTINESITNTASTKVFSSLNEIHEGMGKAADGSGQLANGAKTANSGATQLDNGASKLLNGSSQLKGGAGTLTSKLGEAHAGAKKLDDGSAQLQAGAQQLTDKLGLAHEKSTELVSGAQQVADGNAKLAQGNAQLAAGLDEMKGKLAAIEGIPGINQLPQVRQLLDGVNQANSAAHQLADGAQKASDGSRRVADGSTQISGALQQFQDGSQTIASKLGEAHAGAGQLSNGLSQLQGGASRLEDGATTLNNGQKDLKNGTTQLAGGTGKLSEGAGTLHDSLASSQDRVPAFTTQMVAHNADTMAGPSELNESWVHKVSSMGESLAPFLAGFGIFLGGLFVWQVVRPLPRRNLAASVSSLRLAIRTTTPALLISVLQVALLVGISWLTLDIRPQNLLAWTALMLLGGFGFLIFQQALIIWFGEGKGQLLGIVALVVQLASAGGLHPIETSPKFFQILHPFMPFSWLTEGMRQAGVGELNAQFWNSALVLAFVAVLTMVFLVWGVSRKRVYTMSTLHPAVV</sequence>
<organism evidence="8 9">
    <name type="scientific">Corynebacterium kroppenstedtii</name>
    <dbReference type="NCBI Taxonomy" id="161879"/>
    <lineage>
        <taxon>Bacteria</taxon>
        <taxon>Bacillati</taxon>
        <taxon>Actinomycetota</taxon>
        <taxon>Actinomycetes</taxon>
        <taxon>Mycobacteriales</taxon>
        <taxon>Corynebacteriaceae</taxon>
        <taxon>Corynebacterium</taxon>
    </lineage>
</organism>
<feature type="transmembrane region" description="Helical" evidence="6">
    <location>
        <begin position="64"/>
        <end position="86"/>
    </location>
</feature>
<evidence type="ECO:0000313" key="9">
    <source>
        <dbReference type="Proteomes" id="UP000249432"/>
    </source>
</evidence>
<dbReference type="PANTHER" id="PTHR43077:SF10">
    <property type="entry name" value="TRANSPORT PERMEASE PROTEIN"/>
    <property type="match status" value="1"/>
</dbReference>
<feature type="transmembrane region" description="Helical" evidence="6">
    <location>
        <begin position="626"/>
        <end position="645"/>
    </location>
</feature>
<keyword evidence="4 6" id="KW-0472">Membrane</keyword>
<name>A0A2W5T1B2_9CORY</name>
<dbReference type="SUPFAM" id="SSF58104">
    <property type="entry name" value="Methyl-accepting chemotaxis protein (MCP) signaling domain"/>
    <property type="match status" value="1"/>
</dbReference>
<gene>
    <name evidence="8" type="ORF">DI525_03475</name>
</gene>
<keyword evidence="3 6" id="KW-1133">Transmembrane helix</keyword>
<feature type="transmembrane region" description="Helical" evidence="6">
    <location>
        <begin position="564"/>
        <end position="585"/>
    </location>
</feature>
<dbReference type="Pfam" id="PF12698">
    <property type="entry name" value="ABC2_membrane_3"/>
    <property type="match status" value="2"/>
</dbReference>
<feature type="region of interest" description="Disordered" evidence="5">
    <location>
        <begin position="1"/>
        <end position="40"/>
    </location>
</feature>
<comment type="caution">
    <text evidence="8">The sequence shown here is derived from an EMBL/GenBank/DDBJ whole genome shotgun (WGS) entry which is preliminary data.</text>
</comment>
<feature type="domain" description="ABC-2 type transporter transmembrane" evidence="7">
    <location>
        <begin position="515"/>
        <end position="699"/>
    </location>
</feature>
<reference evidence="8 9" key="1">
    <citation type="submission" date="2017-08" db="EMBL/GenBank/DDBJ databases">
        <title>Infants hospitalized years apart are colonized by the same room-sourced microbial strains.</title>
        <authorList>
            <person name="Brooks B."/>
            <person name="Olm M.R."/>
            <person name="Firek B.A."/>
            <person name="Baker R."/>
            <person name="Thomas B.C."/>
            <person name="Morowitz M.J."/>
            <person name="Banfield J.F."/>
        </authorList>
    </citation>
    <scope>NUCLEOTIDE SEQUENCE [LARGE SCALE GENOMIC DNA]</scope>
    <source>
        <strain evidence="8">S2_003_000_R1_3</strain>
    </source>
</reference>
<dbReference type="InterPro" id="IPR051328">
    <property type="entry name" value="T7SS_ABC-Transporter"/>
</dbReference>
<accession>A0A2W5T1B2</accession>
<feature type="transmembrane region" description="Helical" evidence="6">
    <location>
        <begin position="680"/>
        <end position="702"/>
    </location>
</feature>
<dbReference type="PANTHER" id="PTHR43077">
    <property type="entry name" value="TRANSPORT PERMEASE YVFS-RELATED"/>
    <property type="match status" value="1"/>
</dbReference>
<evidence type="ECO:0000259" key="7">
    <source>
        <dbReference type="Pfam" id="PF12698"/>
    </source>
</evidence>
<feature type="compositionally biased region" description="Polar residues" evidence="5">
    <location>
        <begin position="446"/>
        <end position="463"/>
    </location>
</feature>
<dbReference type="InterPro" id="IPR013525">
    <property type="entry name" value="ABC2_TM"/>
</dbReference>
<dbReference type="NCBIfam" id="TIGR03061">
    <property type="entry name" value="pip_yhgE_Nterm"/>
    <property type="match status" value="1"/>
</dbReference>
<dbReference type="InterPro" id="IPR023908">
    <property type="entry name" value="xxxLxxG_rpt"/>
</dbReference>
<dbReference type="Proteomes" id="UP000249432">
    <property type="component" value="Unassembled WGS sequence"/>
</dbReference>
<feature type="region of interest" description="Disordered" evidence="5">
    <location>
        <begin position="441"/>
        <end position="476"/>
    </location>
</feature>
<dbReference type="InterPro" id="IPR017500">
    <property type="entry name" value="Phage_infect_YhgE_N"/>
</dbReference>
<evidence type="ECO:0000256" key="3">
    <source>
        <dbReference type="ARBA" id="ARBA00022989"/>
    </source>
</evidence>
<proteinExistence type="predicted"/>
<dbReference type="AlphaFoldDB" id="A0A2W5T1B2"/>
<feature type="transmembrane region" description="Helical" evidence="6">
    <location>
        <begin position="523"/>
        <end position="543"/>
    </location>
</feature>
<dbReference type="InterPro" id="IPR017501">
    <property type="entry name" value="Phage_infect_YhgE_C"/>
</dbReference>